<reference evidence="1 2" key="2">
    <citation type="journal article" date="2021" name="Genomics">
        <title>High-quality reference genome for Clonorchis sinensis.</title>
        <authorList>
            <person name="Young N.D."/>
            <person name="Stroehlein A.J."/>
            <person name="Kinkar L."/>
            <person name="Wang T."/>
            <person name="Sohn W.M."/>
            <person name="Chang B.C.H."/>
            <person name="Kaur P."/>
            <person name="Weisz D."/>
            <person name="Dudchenko O."/>
            <person name="Aiden E.L."/>
            <person name="Korhonen P.K."/>
            <person name="Gasser R.B."/>
        </authorList>
    </citation>
    <scope>NUCLEOTIDE SEQUENCE [LARGE SCALE GENOMIC DNA]</scope>
    <source>
        <strain evidence="1">Cs-k2</strain>
    </source>
</reference>
<reference evidence="1 2" key="1">
    <citation type="journal article" date="2018" name="Biotechnol. Adv.">
        <title>Improved genomic resources and new bioinformatic workflow for the carcinogenic parasite Clonorchis sinensis: Biotechnological implications.</title>
        <authorList>
            <person name="Wang D."/>
            <person name="Korhonen P.K."/>
            <person name="Gasser R.B."/>
            <person name="Young N.D."/>
        </authorList>
    </citation>
    <scope>NUCLEOTIDE SEQUENCE [LARGE SCALE GENOMIC DNA]</scope>
    <source>
        <strain evidence="1">Cs-k2</strain>
    </source>
</reference>
<name>A0A8T1MYD5_CLOSI</name>
<comment type="caution">
    <text evidence="1">The sequence shown here is derived from an EMBL/GenBank/DDBJ whole genome shotgun (WGS) entry which is preliminary data.</text>
</comment>
<dbReference type="OrthoDB" id="6682367at2759"/>
<evidence type="ECO:0000313" key="1">
    <source>
        <dbReference type="EMBL" id="KAG5454404.1"/>
    </source>
</evidence>
<organism evidence="1 2">
    <name type="scientific">Clonorchis sinensis</name>
    <name type="common">Chinese liver fluke</name>
    <dbReference type="NCBI Taxonomy" id="79923"/>
    <lineage>
        <taxon>Eukaryota</taxon>
        <taxon>Metazoa</taxon>
        <taxon>Spiralia</taxon>
        <taxon>Lophotrochozoa</taxon>
        <taxon>Platyhelminthes</taxon>
        <taxon>Trematoda</taxon>
        <taxon>Digenea</taxon>
        <taxon>Opisthorchiida</taxon>
        <taxon>Opisthorchiata</taxon>
        <taxon>Opisthorchiidae</taxon>
        <taxon>Clonorchis</taxon>
    </lineage>
</organism>
<sequence>MRKAYDRIPGLQAVMPAEYSGYNETIEKLIEHNAKKFHQFYRNPSSWQGIQVDETKRPHSAKNLMSDFGDAERSCFGTEGTYVQLGPCD</sequence>
<evidence type="ECO:0000313" key="2">
    <source>
        <dbReference type="Proteomes" id="UP000286415"/>
    </source>
</evidence>
<keyword evidence="2" id="KW-1185">Reference proteome</keyword>
<protein>
    <submittedName>
        <fullName evidence="1">Uncharacterized protein</fullName>
    </submittedName>
</protein>
<gene>
    <name evidence="1" type="ORF">CSKR_202005</name>
</gene>
<dbReference type="AlphaFoldDB" id="A0A8T1MYD5"/>
<accession>A0A8T1MYD5</accession>
<dbReference type="EMBL" id="NIRI02000010">
    <property type="protein sequence ID" value="KAG5454404.1"/>
    <property type="molecule type" value="Genomic_DNA"/>
</dbReference>
<dbReference type="Proteomes" id="UP000286415">
    <property type="component" value="Unassembled WGS sequence"/>
</dbReference>
<proteinExistence type="predicted"/>